<evidence type="ECO:0000256" key="4">
    <source>
        <dbReference type="ARBA" id="ARBA00022552"/>
    </source>
</evidence>
<evidence type="ECO:0000256" key="6">
    <source>
        <dbReference type="RuleBase" id="RU368027"/>
    </source>
</evidence>
<accession>A0A9W7AN49</accession>
<dbReference type="PANTHER" id="PTHR21738">
    <property type="entry name" value="RIBOSOMAL RNA PROCESSING PROTEIN 36 HOMOLOG"/>
    <property type="match status" value="1"/>
</dbReference>
<dbReference type="GO" id="GO:0000462">
    <property type="term" value="P:maturation of SSU-rRNA from tricistronic rRNA transcript (SSU-rRNA, 5.8S rRNA, LSU-rRNA)"/>
    <property type="evidence" value="ECO:0007669"/>
    <property type="project" value="TreeGrafter"/>
</dbReference>
<dbReference type="Proteomes" id="UP001162640">
    <property type="component" value="Unassembled WGS sequence"/>
</dbReference>
<feature type="region of interest" description="Disordered" evidence="7">
    <location>
        <begin position="34"/>
        <end position="53"/>
    </location>
</feature>
<feature type="region of interest" description="Disordered" evidence="7">
    <location>
        <begin position="123"/>
        <end position="153"/>
    </location>
</feature>
<evidence type="ECO:0000256" key="3">
    <source>
        <dbReference type="ARBA" id="ARBA00022517"/>
    </source>
</evidence>
<comment type="function">
    <text evidence="6">Component of the 90S pre-ribosome involved in the maturation of rRNAs. Required for early cleavages of the pre-RNAs in the 40S ribosomal subunit maturation pathway.</text>
</comment>
<dbReference type="EMBL" id="BLQM01000165">
    <property type="protein sequence ID" value="GMH71364.1"/>
    <property type="molecule type" value="Genomic_DNA"/>
</dbReference>
<proteinExistence type="inferred from homology"/>
<comment type="caution">
    <text evidence="8">The sequence shown here is derived from an EMBL/GenBank/DDBJ whole genome shotgun (WGS) entry which is preliminary data.</text>
</comment>
<evidence type="ECO:0000256" key="5">
    <source>
        <dbReference type="ARBA" id="ARBA00023242"/>
    </source>
</evidence>
<dbReference type="AlphaFoldDB" id="A0A9W7AN49"/>
<keyword evidence="6" id="KW-0687">Ribonucleoprotein</keyword>
<evidence type="ECO:0000313" key="8">
    <source>
        <dbReference type="EMBL" id="GMH71364.1"/>
    </source>
</evidence>
<gene>
    <name evidence="8" type="ORF">TL16_g05628</name>
</gene>
<reference evidence="9" key="1">
    <citation type="journal article" date="2023" name="Commun. Biol.">
        <title>Genome analysis of Parmales, the sister group of diatoms, reveals the evolutionary specialization of diatoms from phago-mixotrophs to photoautotrophs.</title>
        <authorList>
            <person name="Ban H."/>
            <person name="Sato S."/>
            <person name="Yoshikawa S."/>
            <person name="Yamada K."/>
            <person name="Nakamura Y."/>
            <person name="Ichinomiya M."/>
            <person name="Sato N."/>
            <person name="Blanc-Mathieu R."/>
            <person name="Endo H."/>
            <person name="Kuwata A."/>
            <person name="Ogata H."/>
        </authorList>
    </citation>
    <scope>NUCLEOTIDE SEQUENCE [LARGE SCALE GENOMIC DNA]</scope>
</reference>
<sequence length="153" mass="17787">MSGSMNADNFEKGYKFLEQVEEDEIKTLKEKIKAGQIKGKKGQKSRKRLNTSVDDLPAQQEELKRLLSQRGERHRSQIERTAKSTVKKKLRKNAENGGSAYFLKRSEMKKEIVEAKFEELRKRGGDKAVKKAIERRRKKNSNKDHLKMPSVRK</sequence>
<dbReference type="GO" id="GO:0030686">
    <property type="term" value="C:90S preribosome"/>
    <property type="evidence" value="ECO:0007669"/>
    <property type="project" value="TreeGrafter"/>
</dbReference>
<comment type="subunit">
    <text evidence="6">Associates with 90S and pre-40S pre-ribosomal particles.</text>
</comment>
<organism evidence="8 9">
    <name type="scientific">Triparma laevis f. inornata</name>
    <dbReference type="NCBI Taxonomy" id="1714386"/>
    <lineage>
        <taxon>Eukaryota</taxon>
        <taxon>Sar</taxon>
        <taxon>Stramenopiles</taxon>
        <taxon>Ochrophyta</taxon>
        <taxon>Bolidophyceae</taxon>
        <taxon>Parmales</taxon>
        <taxon>Triparmaceae</taxon>
        <taxon>Triparma</taxon>
    </lineage>
</organism>
<keyword evidence="5 6" id="KW-0539">Nucleus</keyword>
<dbReference type="Pfam" id="PF06102">
    <property type="entry name" value="RRP36"/>
    <property type="match status" value="1"/>
</dbReference>
<evidence type="ECO:0000313" key="9">
    <source>
        <dbReference type="Proteomes" id="UP001162640"/>
    </source>
</evidence>
<dbReference type="InterPro" id="IPR009292">
    <property type="entry name" value="RRP36"/>
</dbReference>
<keyword evidence="3 6" id="KW-0690">Ribosome biogenesis</keyword>
<keyword evidence="4 6" id="KW-0698">rRNA processing</keyword>
<comment type="subcellular location">
    <subcellularLocation>
        <location evidence="1 6">Nucleus</location>
        <location evidence="1 6">Nucleolus</location>
    </subcellularLocation>
</comment>
<evidence type="ECO:0000256" key="1">
    <source>
        <dbReference type="ARBA" id="ARBA00004604"/>
    </source>
</evidence>
<evidence type="ECO:0000256" key="2">
    <source>
        <dbReference type="ARBA" id="ARBA00009418"/>
    </source>
</evidence>
<feature type="compositionally biased region" description="Basic and acidic residues" evidence="7">
    <location>
        <begin position="123"/>
        <end position="132"/>
    </location>
</feature>
<comment type="similarity">
    <text evidence="2 6">Belongs to the RRP36 family.</text>
</comment>
<name>A0A9W7AN49_9STRA</name>
<protein>
    <recommendedName>
        <fullName evidence="6">rRNA biogenesis protein RRP36</fullName>
    </recommendedName>
</protein>
<evidence type="ECO:0000256" key="7">
    <source>
        <dbReference type="SAM" id="MobiDB-lite"/>
    </source>
</evidence>
<dbReference type="GO" id="GO:0005730">
    <property type="term" value="C:nucleolus"/>
    <property type="evidence" value="ECO:0007669"/>
    <property type="project" value="UniProtKB-SubCell"/>
</dbReference>
<feature type="compositionally biased region" description="Basic residues" evidence="7">
    <location>
        <begin position="38"/>
        <end position="49"/>
    </location>
</feature>
<dbReference type="PANTHER" id="PTHR21738:SF0">
    <property type="entry name" value="RIBOSOMAL RNA PROCESSING PROTEIN 36 HOMOLOG"/>
    <property type="match status" value="1"/>
</dbReference>